<dbReference type="Gene3D" id="2.10.70.10">
    <property type="entry name" value="Complement Module, domain 1"/>
    <property type="match status" value="1"/>
</dbReference>
<evidence type="ECO:0000313" key="14">
    <source>
        <dbReference type="EnsemblMetazoa" id="XP_011676890"/>
    </source>
</evidence>
<feature type="signal peptide" evidence="12">
    <location>
        <begin position="1"/>
        <end position="29"/>
    </location>
</feature>
<comment type="subcellular location">
    <subcellularLocation>
        <location evidence="1">Membrane</location>
        <topology evidence="1">Single-pass membrane protein</topology>
    </subcellularLocation>
</comment>
<protein>
    <recommendedName>
        <fullName evidence="13">SRCR domain-containing protein</fullName>
    </recommendedName>
</protein>
<dbReference type="PRINTS" id="PR00258">
    <property type="entry name" value="SPERACTRCPTR"/>
</dbReference>
<reference evidence="15" key="1">
    <citation type="submission" date="2015-02" db="EMBL/GenBank/DDBJ databases">
        <title>Genome sequencing for Strongylocentrotus purpuratus.</title>
        <authorList>
            <person name="Murali S."/>
            <person name="Liu Y."/>
            <person name="Vee V."/>
            <person name="English A."/>
            <person name="Wang M."/>
            <person name="Skinner E."/>
            <person name="Han Y."/>
            <person name="Muzny D.M."/>
            <person name="Worley K.C."/>
            <person name="Gibbs R.A."/>
        </authorList>
    </citation>
    <scope>NUCLEOTIDE SEQUENCE</scope>
</reference>
<keyword evidence="2 11" id="KW-0812">Transmembrane</keyword>
<dbReference type="PROSITE" id="PS50287">
    <property type="entry name" value="SRCR_2"/>
    <property type="match status" value="1"/>
</dbReference>
<dbReference type="Pfam" id="PF00530">
    <property type="entry name" value="SRCR"/>
    <property type="match status" value="1"/>
</dbReference>
<dbReference type="InterPro" id="IPR035914">
    <property type="entry name" value="Sperma_CUB_dom_sf"/>
</dbReference>
<dbReference type="GO" id="GO:0016020">
    <property type="term" value="C:membrane"/>
    <property type="evidence" value="ECO:0007669"/>
    <property type="project" value="UniProtKB-SubCell"/>
</dbReference>
<evidence type="ECO:0000256" key="11">
    <source>
        <dbReference type="SAM" id="Phobius"/>
    </source>
</evidence>
<dbReference type="EnsemblMetazoa" id="XM_011678588">
    <property type="protein sequence ID" value="XP_011676890"/>
    <property type="gene ID" value="LOC100889842"/>
</dbReference>
<evidence type="ECO:0000256" key="1">
    <source>
        <dbReference type="ARBA" id="ARBA00004167"/>
    </source>
</evidence>
<dbReference type="InterPro" id="IPR000436">
    <property type="entry name" value="Sushi_SCR_CCP_dom"/>
</dbReference>
<dbReference type="Gene3D" id="3.10.250.10">
    <property type="entry name" value="SRCR-like domain"/>
    <property type="match status" value="1"/>
</dbReference>
<dbReference type="SUPFAM" id="SSF49854">
    <property type="entry name" value="Spermadhesin, CUB domain"/>
    <property type="match status" value="1"/>
</dbReference>
<dbReference type="InterPro" id="IPR000859">
    <property type="entry name" value="CUB_dom"/>
</dbReference>
<dbReference type="GeneID" id="100889842"/>
<evidence type="ECO:0000256" key="8">
    <source>
        <dbReference type="ARBA" id="ARBA00023180"/>
    </source>
</evidence>
<evidence type="ECO:0000256" key="10">
    <source>
        <dbReference type="SAM" id="MobiDB-lite"/>
    </source>
</evidence>
<reference evidence="14" key="2">
    <citation type="submission" date="2021-01" db="UniProtKB">
        <authorList>
            <consortium name="EnsemblMetazoa"/>
        </authorList>
    </citation>
    <scope>IDENTIFICATION</scope>
</reference>
<keyword evidence="5 11" id="KW-1133">Transmembrane helix</keyword>
<feature type="compositionally biased region" description="Pro residues" evidence="10">
    <location>
        <begin position="794"/>
        <end position="807"/>
    </location>
</feature>
<dbReference type="FunFam" id="3.10.250.10:FF:000016">
    <property type="entry name" value="Scavenger receptor cysteine-rich protein type 12"/>
    <property type="match status" value="1"/>
</dbReference>
<keyword evidence="3 12" id="KW-0732">Signal</keyword>
<evidence type="ECO:0000256" key="5">
    <source>
        <dbReference type="ARBA" id="ARBA00022989"/>
    </source>
</evidence>
<feature type="chain" id="PRO_5029453838" description="SRCR domain-containing protein" evidence="12">
    <location>
        <begin position="30"/>
        <end position="887"/>
    </location>
</feature>
<feature type="region of interest" description="Disordered" evidence="10">
    <location>
        <begin position="679"/>
        <end position="705"/>
    </location>
</feature>
<dbReference type="SMART" id="SM00042">
    <property type="entry name" value="CUB"/>
    <property type="match status" value="1"/>
</dbReference>
<evidence type="ECO:0000313" key="15">
    <source>
        <dbReference type="Proteomes" id="UP000007110"/>
    </source>
</evidence>
<evidence type="ECO:0000259" key="13">
    <source>
        <dbReference type="PROSITE" id="PS50287"/>
    </source>
</evidence>
<feature type="compositionally biased region" description="Polar residues" evidence="10">
    <location>
        <begin position="346"/>
        <end position="355"/>
    </location>
</feature>
<accession>A0A7M7HNY3</accession>
<dbReference type="Gene3D" id="2.60.120.290">
    <property type="entry name" value="Spermadhesin, CUB domain"/>
    <property type="match status" value="1"/>
</dbReference>
<dbReference type="SMART" id="SM00202">
    <property type="entry name" value="SR"/>
    <property type="match status" value="1"/>
</dbReference>
<feature type="region of interest" description="Disordered" evidence="10">
    <location>
        <begin position="346"/>
        <end position="398"/>
    </location>
</feature>
<keyword evidence="6 11" id="KW-0472">Membrane</keyword>
<dbReference type="PANTHER" id="PTHR48071">
    <property type="entry name" value="SRCR DOMAIN-CONTAINING PROTEIN"/>
    <property type="match status" value="1"/>
</dbReference>
<evidence type="ECO:0000256" key="9">
    <source>
        <dbReference type="PROSITE-ProRule" id="PRU00196"/>
    </source>
</evidence>
<feature type="transmembrane region" description="Helical" evidence="11">
    <location>
        <begin position="640"/>
        <end position="664"/>
    </location>
</feature>
<comment type="caution">
    <text evidence="9">Lacks conserved residue(s) required for the propagation of feature annotation.</text>
</comment>
<feature type="compositionally biased region" description="Polar residues" evidence="10">
    <location>
        <begin position="858"/>
        <end position="881"/>
    </location>
</feature>
<keyword evidence="15" id="KW-1185">Reference proteome</keyword>
<evidence type="ECO:0000256" key="3">
    <source>
        <dbReference type="ARBA" id="ARBA00022729"/>
    </source>
</evidence>
<dbReference type="Proteomes" id="UP000007110">
    <property type="component" value="Unassembled WGS sequence"/>
</dbReference>
<keyword evidence="4" id="KW-0677">Repeat</keyword>
<dbReference type="RefSeq" id="XP_011676890.2">
    <property type="nucleotide sequence ID" value="XM_011678588.2"/>
</dbReference>
<keyword evidence="8" id="KW-0325">Glycoprotein</keyword>
<feature type="compositionally biased region" description="Low complexity" evidence="10">
    <location>
        <begin position="360"/>
        <end position="386"/>
    </location>
</feature>
<dbReference type="SUPFAM" id="SSF56487">
    <property type="entry name" value="SRCR-like"/>
    <property type="match status" value="1"/>
</dbReference>
<sequence>MAERCPRTIMNFFLQLSVIICGLAVLTHAADGDVKLRGGAANSGRVEVEYNKIYGTVCIDGFDIENADVVCKQLGFRDGALKVGAVDDFSFASGASLDIVLFNANCVGDETNIASCPDVTWSGGTCLSNKPAAVFCALPYYEGCYESSTPVGYTDNSQTLHGFVEICRVFQYAYAGSSQVSGDKNRCGNDLSEFGTLVDDSLCAEVCGNDPYQLCGGTGDYRAVYSTRLGSEGFTLTGASGSLTSFNYPGVYMSNERQEWTVTLGSTERVQITFPAFDINSGNIITISAGGMNETFTSRRTWITDPISSFTVWFESPSSGNGFILNYDVYIISAATTVLPAQSTAQDTTTIQPPATSDVVATTPPSLDTTTSDSTATDPVTQGGTPSQPPPQPVVTTMRQATTADEMATPASNGTCPESVGDIERQLSRDVSDLLVINTGRPLPCHGAITRISFYAATTNQINVTLWRRASGNALQLIDMTQLTPARSVTFVSALLPRSLGFAQGDFVGFSSDDLSPLVYSESASEATEHEVHSFSNLGNYPELHYGMNLEVTNSSEVIVSNRVYSWKITIEDRQCIYPRLSNGAIAPAGTSAFVNDQITITCDAGFAAAFDRAVCQANGTFTNPIQCNKLFDGLTFTQFVILLVGVGTLFLLVIFSLCCYVLCGGSSKHAKAERDIADGAPGSGGDSYLLPMTTPPMNGHEKKNGIENTSFVNEVPRDIENGNVAPVDPNMNGMIEIDMSEEEVPQQVPDSNPSAIPETPSEPMVPAVETPNGPGEQMTTPEIPEPDYDDEAIPPPPSSPPPPPPPEFDDSAQFMPQSPTFPPLPTPVRMQYEEYSPPMSPAFSFPSTSIRLEYDQESVSSCSSNPVDDSNAEQPSSVLQNEEVLY</sequence>
<feature type="disulfide bond" evidence="9">
    <location>
        <begin position="106"/>
        <end position="116"/>
    </location>
</feature>
<dbReference type="AlphaFoldDB" id="A0A7M7HNY3"/>
<dbReference type="Pfam" id="PF00431">
    <property type="entry name" value="CUB"/>
    <property type="match status" value="1"/>
</dbReference>
<name>A0A7M7HNY3_STRPU</name>
<dbReference type="PANTHER" id="PTHR48071:SF28">
    <property type="entry name" value="SRCR DOMAIN-CONTAINING PROTEIN"/>
    <property type="match status" value="1"/>
</dbReference>
<evidence type="ECO:0000256" key="12">
    <source>
        <dbReference type="SAM" id="SignalP"/>
    </source>
</evidence>
<proteinExistence type="predicted"/>
<dbReference type="InterPro" id="IPR036772">
    <property type="entry name" value="SRCR-like_dom_sf"/>
</dbReference>
<dbReference type="Pfam" id="PF00084">
    <property type="entry name" value="Sushi"/>
    <property type="match status" value="1"/>
</dbReference>
<feature type="region of interest" description="Disordered" evidence="10">
    <location>
        <begin position="743"/>
        <end position="887"/>
    </location>
</feature>
<dbReference type="InterPro" id="IPR001190">
    <property type="entry name" value="SRCR"/>
</dbReference>
<feature type="domain" description="SRCR" evidence="13">
    <location>
        <begin position="34"/>
        <end position="137"/>
    </location>
</feature>
<evidence type="ECO:0000256" key="7">
    <source>
        <dbReference type="ARBA" id="ARBA00023157"/>
    </source>
</evidence>
<keyword evidence="7 9" id="KW-1015">Disulfide bond</keyword>
<evidence type="ECO:0000256" key="2">
    <source>
        <dbReference type="ARBA" id="ARBA00022692"/>
    </source>
</evidence>
<evidence type="ECO:0000256" key="4">
    <source>
        <dbReference type="ARBA" id="ARBA00022737"/>
    </source>
</evidence>
<evidence type="ECO:0000256" key="6">
    <source>
        <dbReference type="ARBA" id="ARBA00023136"/>
    </source>
</evidence>
<organism evidence="14 15">
    <name type="scientific">Strongylocentrotus purpuratus</name>
    <name type="common">Purple sea urchin</name>
    <dbReference type="NCBI Taxonomy" id="7668"/>
    <lineage>
        <taxon>Eukaryota</taxon>
        <taxon>Metazoa</taxon>
        <taxon>Echinodermata</taxon>
        <taxon>Eleutherozoa</taxon>
        <taxon>Echinozoa</taxon>
        <taxon>Echinoidea</taxon>
        <taxon>Euechinoidea</taxon>
        <taxon>Echinacea</taxon>
        <taxon>Camarodonta</taxon>
        <taxon>Echinidea</taxon>
        <taxon>Strongylocentrotidae</taxon>
        <taxon>Strongylocentrotus</taxon>
    </lineage>
</organism>